<accession>A0A8S5NX92</accession>
<proteinExistence type="predicted"/>
<dbReference type="EMBL" id="BK015268">
    <property type="protein sequence ID" value="DAD98834.1"/>
    <property type="molecule type" value="Genomic_DNA"/>
</dbReference>
<name>A0A8S5NX92_9CAUD</name>
<organism evidence="1">
    <name type="scientific">Siphoviridae sp. ctx7r16</name>
    <dbReference type="NCBI Taxonomy" id="2825738"/>
    <lineage>
        <taxon>Viruses</taxon>
        <taxon>Duplodnaviria</taxon>
        <taxon>Heunggongvirae</taxon>
        <taxon>Uroviricota</taxon>
        <taxon>Caudoviricetes</taxon>
    </lineage>
</organism>
<protein>
    <recommendedName>
        <fullName evidence="2">rRNA biogenesis protein rrp5</fullName>
    </recommendedName>
</protein>
<reference evidence="1" key="1">
    <citation type="journal article" date="2021" name="Proc. Natl. Acad. Sci. U.S.A.">
        <title>A Catalog of Tens of Thousands of Viruses from Human Metagenomes Reveals Hidden Associations with Chronic Diseases.</title>
        <authorList>
            <person name="Tisza M.J."/>
            <person name="Buck C.B."/>
        </authorList>
    </citation>
    <scope>NUCLEOTIDE SEQUENCE</scope>
    <source>
        <strain evidence="1">Ctx7r16</strain>
    </source>
</reference>
<sequence>MTNDELQKLAAGLSDCGKALLRMADALMEKKEEVPAAEEEKKPEKKLSLEDVRRVAADKARQGHTDEVRQLIQKFGADKLSGVDATKYPALMEELEAMGHAD</sequence>
<evidence type="ECO:0000313" key="1">
    <source>
        <dbReference type="EMBL" id="DAD98834.1"/>
    </source>
</evidence>
<evidence type="ECO:0008006" key="2">
    <source>
        <dbReference type="Google" id="ProtNLM"/>
    </source>
</evidence>